<feature type="transmembrane region" description="Helical" evidence="7">
    <location>
        <begin position="143"/>
        <end position="167"/>
    </location>
</feature>
<dbReference type="InterPro" id="IPR035906">
    <property type="entry name" value="MetI-like_sf"/>
</dbReference>
<feature type="transmembrane region" description="Helical" evidence="7">
    <location>
        <begin position="196"/>
        <end position="222"/>
    </location>
</feature>
<evidence type="ECO:0000256" key="1">
    <source>
        <dbReference type="ARBA" id="ARBA00004651"/>
    </source>
</evidence>
<proteinExistence type="inferred from homology"/>
<keyword evidence="5 7" id="KW-1133">Transmembrane helix</keyword>
<dbReference type="PROSITE" id="PS50928">
    <property type="entry name" value="ABC_TM1"/>
    <property type="match status" value="1"/>
</dbReference>
<keyword evidence="6 7" id="KW-0472">Membrane</keyword>
<comment type="similarity">
    <text evidence="7">Belongs to the binding-protein-dependent transport system permease family.</text>
</comment>
<evidence type="ECO:0000256" key="3">
    <source>
        <dbReference type="ARBA" id="ARBA00022475"/>
    </source>
</evidence>
<keyword evidence="2 7" id="KW-0813">Transport</keyword>
<dbReference type="Pfam" id="PF00528">
    <property type="entry name" value="BPD_transp_1"/>
    <property type="match status" value="1"/>
</dbReference>
<feature type="transmembrane region" description="Helical" evidence="7">
    <location>
        <begin position="96"/>
        <end position="116"/>
    </location>
</feature>
<gene>
    <name evidence="9" type="ORF">ACFP0N_11855</name>
</gene>
<dbReference type="RefSeq" id="WP_313767381.1">
    <property type="nucleotide sequence ID" value="NZ_BAAAVH010000011.1"/>
</dbReference>
<dbReference type="CDD" id="cd06261">
    <property type="entry name" value="TM_PBP2"/>
    <property type="match status" value="1"/>
</dbReference>
<keyword evidence="4 7" id="KW-0812">Transmembrane</keyword>
<dbReference type="EMBL" id="JBHSOD010000011">
    <property type="protein sequence ID" value="MFC5885664.1"/>
    <property type="molecule type" value="Genomic_DNA"/>
</dbReference>
<feature type="transmembrane region" description="Helical" evidence="7">
    <location>
        <begin position="65"/>
        <end position="84"/>
    </location>
</feature>
<dbReference type="InterPro" id="IPR000515">
    <property type="entry name" value="MetI-like"/>
</dbReference>
<feature type="transmembrane region" description="Helical" evidence="7">
    <location>
        <begin position="254"/>
        <end position="275"/>
    </location>
</feature>
<dbReference type="Proteomes" id="UP001596067">
    <property type="component" value="Unassembled WGS sequence"/>
</dbReference>
<evidence type="ECO:0000256" key="2">
    <source>
        <dbReference type="ARBA" id="ARBA00022448"/>
    </source>
</evidence>
<comment type="subcellular location">
    <subcellularLocation>
        <location evidence="1 7">Cell membrane</location>
        <topology evidence="1 7">Multi-pass membrane protein</topology>
    </subcellularLocation>
</comment>
<evidence type="ECO:0000256" key="5">
    <source>
        <dbReference type="ARBA" id="ARBA00022989"/>
    </source>
</evidence>
<keyword evidence="3" id="KW-1003">Cell membrane</keyword>
<feature type="domain" description="ABC transmembrane type-1" evidence="8">
    <location>
        <begin position="59"/>
        <end position="275"/>
    </location>
</feature>
<sequence length="286" mass="31906">MFWPFTAPALLTYGVLFLAPVGYAIWTSLYKWDGMGSMQWRGLRNYQLLFQDPFFRTALVNTLKLMFIGGAATFAISFALTLVLREMKARLFARSVLFFPCLVNGMVFGIAAGFLFSPTGPVNQALHFFGVTTPPKWLSTDNLLPMILSTLIWTATGYYTSIIMAAVDQIPQYLYEAAELDGANAFQRFRHVTLPCAWDVVSVCAVLWTVSSVKIFELILLFGGTSSSYPPADSWNTAMYVYAEAFPQATTPRLGMATAAAIVSLLMVTVVTLVLRRLMRREPIEY</sequence>
<reference evidence="10" key="1">
    <citation type="journal article" date="2019" name="Int. J. Syst. Evol. Microbiol.">
        <title>The Global Catalogue of Microorganisms (GCM) 10K type strain sequencing project: providing services to taxonomists for standard genome sequencing and annotation.</title>
        <authorList>
            <consortium name="The Broad Institute Genomics Platform"/>
            <consortium name="The Broad Institute Genome Sequencing Center for Infectious Disease"/>
            <person name="Wu L."/>
            <person name="Ma J."/>
        </authorList>
    </citation>
    <scope>NUCLEOTIDE SEQUENCE [LARGE SCALE GENOMIC DNA]</scope>
    <source>
        <strain evidence="10">CGMCC 4.1469</strain>
    </source>
</reference>
<protein>
    <submittedName>
        <fullName evidence="9">Carbohydrate ABC transporter permease</fullName>
    </submittedName>
</protein>
<organism evidence="9 10">
    <name type="scientific">Kitasatospora aburaviensis</name>
    <dbReference type="NCBI Taxonomy" id="67265"/>
    <lineage>
        <taxon>Bacteria</taxon>
        <taxon>Bacillati</taxon>
        <taxon>Actinomycetota</taxon>
        <taxon>Actinomycetes</taxon>
        <taxon>Kitasatosporales</taxon>
        <taxon>Streptomycetaceae</taxon>
        <taxon>Kitasatospora</taxon>
    </lineage>
</organism>
<accession>A0ABW1EXP5</accession>
<comment type="caution">
    <text evidence="9">The sequence shown here is derived from an EMBL/GenBank/DDBJ whole genome shotgun (WGS) entry which is preliminary data.</text>
</comment>
<dbReference type="PANTHER" id="PTHR30193:SF37">
    <property type="entry name" value="INNER MEMBRANE ABC TRANSPORTER PERMEASE PROTEIN YCJO"/>
    <property type="match status" value="1"/>
</dbReference>
<dbReference type="SUPFAM" id="SSF161098">
    <property type="entry name" value="MetI-like"/>
    <property type="match status" value="1"/>
</dbReference>
<evidence type="ECO:0000259" key="8">
    <source>
        <dbReference type="PROSITE" id="PS50928"/>
    </source>
</evidence>
<dbReference type="Gene3D" id="1.10.3720.10">
    <property type="entry name" value="MetI-like"/>
    <property type="match status" value="1"/>
</dbReference>
<evidence type="ECO:0000313" key="10">
    <source>
        <dbReference type="Proteomes" id="UP001596067"/>
    </source>
</evidence>
<evidence type="ECO:0000256" key="4">
    <source>
        <dbReference type="ARBA" id="ARBA00022692"/>
    </source>
</evidence>
<dbReference type="InterPro" id="IPR051393">
    <property type="entry name" value="ABC_transporter_permease"/>
</dbReference>
<evidence type="ECO:0000256" key="6">
    <source>
        <dbReference type="ARBA" id="ARBA00023136"/>
    </source>
</evidence>
<keyword evidence="10" id="KW-1185">Reference proteome</keyword>
<evidence type="ECO:0000256" key="7">
    <source>
        <dbReference type="RuleBase" id="RU363032"/>
    </source>
</evidence>
<evidence type="ECO:0000313" key="9">
    <source>
        <dbReference type="EMBL" id="MFC5885664.1"/>
    </source>
</evidence>
<name>A0ABW1EXP5_9ACTN</name>
<dbReference type="PANTHER" id="PTHR30193">
    <property type="entry name" value="ABC TRANSPORTER PERMEASE PROTEIN"/>
    <property type="match status" value="1"/>
</dbReference>